<dbReference type="Proteomes" id="UP001497045">
    <property type="component" value="Unassembled WGS sequence"/>
</dbReference>
<feature type="coiled-coil region" evidence="1">
    <location>
        <begin position="86"/>
        <end position="135"/>
    </location>
</feature>
<organism evidence="2 3">
    <name type="scientific">Aurantiacibacter gilvus</name>
    <dbReference type="NCBI Taxonomy" id="3139141"/>
    <lineage>
        <taxon>Bacteria</taxon>
        <taxon>Pseudomonadati</taxon>
        <taxon>Pseudomonadota</taxon>
        <taxon>Alphaproteobacteria</taxon>
        <taxon>Sphingomonadales</taxon>
        <taxon>Erythrobacteraceae</taxon>
        <taxon>Aurantiacibacter</taxon>
    </lineage>
</organism>
<name>A0ABU9IG16_9SPHN</name>
<comment type="caution">
    <text evidence="2">The sequence shown here is derived from an EMBL/GenBank/DDBJ whole genome shotgun (WGS) entry which is preliminary data.</text>
</comment>
<reference evidence="2 3" key="1">
    <citation type="submission" date="2024-04" db="EMBL/GenBank/DDBJ databases">
        <title>Aurantiacibacter sp. DGU6 16S ribosomal RNA gene Genome sequencing and assembly.</title>
        <authorList>
            <person name="Park S."/>
        </authorList>
    </citation>
    <scope>NUCLEOTIDE SEQUENCE [LARGE SCALE GENOMIC DNA]</scope>
    <source>
        <strain evidence="2 3">DGU6</strain>
    </source>
</reference>
<accession>A0ABU9IG16</accession>
<protein>
    <submittedName>
        <fullName evidence="2">Uncharacterized protein</fullName>
    </submittedName>
</protein>
<dbReference type="EMBL" id="JBBYHV010000002">
    <property type="protein sequence ID" value="MEL1251355.1"/>
    <property type="molecule type" value="Genomic_DNA"/>
</dbReference>
<evidence type="ECO:0000313" key="3">
    <source>
        <dbReference type="Proteomes" id="UP001497045"/>
    </source>
</evidence>
<proteinExistence type="predicted"/>
<keyword evidence="3" id="KW-1185">Reference proteome</keyword>
<keyword evidence="1" id="KW-0175">Coiled coil</keyword>
<evidence type="ECO:0000256" key="1">
    <source>
        <dbReference type="SAM" id="Coils"/>
    </source>
</evidence>
<gene>
    <name evidence="2" type="ORF">AAEO60_11820</name>
</gene>
<evidence type="ECO:0000313" key="2">
    <source>
        <dbReference type="EMBL" id="MEL1251355.1"/>
    </source>
</evidence>
<sequence>MKQFLRRVSPRRAVSDFHDQWKQPTPHRWQILGVAMAATFCVFTLFVPDSVRVQPMPPEVIYISTFDETRTEAEIIASNCANQQLKDELQARLDESAERRREMYETLGRATFIDVDEMERQIEAERAAEEAAQDGPTEEEIALSVEEYCARAAG</sequence>
<dbReference type="RefSeq" id="WP_341673912.1">
    <property type="nucleotide sequence ID" value="NZ_JBBYHV010000002.1"/>
</dbReference>